<organism evidence="2 3">
    <name type="scientific">Jeotgalicoccus nanhaiensis</name>
    <dbReference type="NCBI Taxonomy" id="568603"/>
    <lineage>
        <taxon>Bacteria</taxon>
        <taxon>Bacillati</taxon>
        <taxon>Bacillota</taxon>
        <taxon>Bacilli</taxon>
        <taxon>Bacillales</taxon>
        <taxon>Staphylococcaceae</taxon>
        <taxon>Jeotgalicoccus</taxon>
    </lineage>
</organism>
<reference evidence="2 3" key="1">
    <citation type="submission" date="2020-10" db="EMBL/GenBank/DDBJ databases">
        <title>Mouse Oral microbiota.</title>
        <authorList>
            <person name="Joseph S."/>
            <person name="Aduse-Opoku J."/>
        </authorList>
    </citation>
    <scope>NUCLEOTIDE SEQUENCE [LARGE SCALE GENOMIC DNA]</scope>
    <source>
        <strain evidence="2 3">19428wE5_W307</strain>
    </source>
</reference>
<proteinExistence type="predicted"/>
<keyword evidence="3" id="KW-1185">Reference proteome</keyword>
<dbReference type="InterPro" id="IPR024514">
    <property type="entry name" value="DUF3388"/>
</dbReference>
<evidence type="ECO:0000259" key="1">
    <source>
        <dbReference type="Pfam" id="PF11868"/>
    </source>
</evidence>
<dbReference type="RefSeq" id="WP_135095620.1">
    <property type="nucleotide sequence ID" value="NZ_JADGLW010000001.1"/>
</dbReference>
<dbReference type="InterPro" id="IPR016784">
    <property type="entry name" value="UCP021288_ACT"/>
</dbReference>
<feature type="domain" description="DUF3388" evidence="1">
    <location>
        <begin position="85"/>
        <end position="276"/>
    </location>
</feature>
<protein>
    <submittedName>
        <fullName evidence="2">DUF3388 domain-containing protein</fullName>
    </submittedName>
</protein>
<dbReference type="EMBL" id="JADGLW010000001">
    <property type="protein sequence ID" value="MBF0752655.1"/>
    <property type="molecule type" value="Genomic_DNA"/>
</dbReference>
<sequence>MVYVNTEKPNFYPERDEEVYLEYKNLDDRPGLLGDILSLMGNIGLSIKTINGVEVSQRALLLRTDNLWKLERFKWICRHVDEIEVGKMRTPTITDRLTLRHGRFIKRAEENKNIFRFTRAEISVVVDFLAILFAIDETFLIGVRGMPRVGKTESVVAGSVSAGDKWLFLSSTMLKQTERTSLHKQEFDKGNVYIIDGAVTSKSTNTDHKRLVNQVLNYDGTTVVEHPDLLIDDSFFKLKQEDFDYIIEIREHEDQEITYEKHKKRHWFESDNMDFF</sequence>
<dbReference type="Pfam" id="PF11868">
    <property type="entry name" value="DUF3388"/>
    <property type="match status" value="1"/>
</dbReference>
<evidence type="ECO:0000313" key="3">
    <source>
        <dbReference type="Proteomes" id="UP000647980"/>
    </source>
</evidence>
<gene>
    <name evidence="2" type="ORF">IR135_00115</name>
</gene>
<comment type="caution">
    <text evidence="2">The sequence shown here is derived from an EMBL/GenBank/DDBJ whole genome shotgun (WGS) entry which is preliminary data.</text>
</comment>
<accession>A0ABR9XVC3</accession>
<name>A0ABR9XVC3_9STAP</name>
<dbReference type="Proteomes" id="UP000647980">
    <property type="component" value="Unassembled WGS sequence"/>
</dbReference>
<dbReference type="PIRSF" id="PIRSF021288">
    <property type="entry name" value="UCP021288_ACT"/>
    <property type="match status" value="1"/>
</dbReference>
<evidence type="ECO:0000313" key="2">
    <source>
        <dbReference type="EMBL" id="MBF0752655.1"/>
    </source>
</evidence>